<dbReference type="GO" id="GO:0016646">
    <property type="term" value="F:oxidoreductase activity, acting on the CH-NH group of donors, NAD or NADP as acceptor"/>
    <property type="evidence" value="ECO:0007669"/>
    <property type="project" value="UniProtKB-ARBA"/>
</dbReference>
<dbReference type="Pfam" id="PF01613">
    <property type="entry name" value="Flavin_Reduct"/>
    <property type="match status" value="1"/>
</dbReference>
<gene>
    <name evidence="5" type="ORF">TRIP_E50005</name>
</gene>
<dbReference type="PANTHER" id="PTHR43567:SF1">
    <property type="entry name" value="FLAVOREDOXIN"/>
    <property type="match status" value="1"/>
</dbReference>
<dbReference type="InterPro" id="IPR012349">
    <property type="entry name" value="Split_barrel_FMN-bd"/>
</dbReference>
<reference evidence="5" key="1">
    <citation type="submission" date="2018-07" db="EMBL/GenBank/DDBJ databases">
        <authorList>
            <consortium name="Genoscope - CEA"/>
            <person name="William W."/>
        </authorList>
    </citation>
    <scope>NUCLEOTIDE SEQUENCE</scope>
    <source>
        <strain evidence="5">IK1</strain>
    </source>
</reference>
<dbReference type="SMART" id="SM00903">
    <property type="entry name" value="Flavin_Reduct"/>
    <property type="match status" value="1"/>
</dbReference>
<dbReference type="SUPFAM" id="SSF50475">
    <property type="entry name" value="FMN-binding split barrel"/>
    <property type="match status" value="1"/>
</dbReference>
<evidence type="ECO:0000256" key="3">
    <source>
        <dbReference type="ARBA" id="ARBA00038054"/>
    </source>
</evidence>
<accession>A0A652ZYZ1</accession>
<dbReference type="InterPro" id="IPR052174">
    <property type="entry name" value="Flavoredoxin"/>
</dbReference>
<evidence type="ECO:0000256" key="1">
    <source>
        <dbReference type="ARBA" id="ARBA00001917"/>
    </source>
</evidence>
<dbReference type="AlphaFoldDB" id="A0A652ZYZ1"/>
<dbReference type="InterPro" id="IPR002563">
    <property type="entry name" value="Flavin_Rdtase-like_dom"/>
</dbReference>
<evidence type="ECO:0000256" key="2">
    <source>
        <dbReference type="ARBA" id="ARBA00022630"/>
    </source>
</evidence>
<comment type="similarity">
    <text evidence="3">Belongs to the flavoredoxin family.</text>
</comment>
<protein>
    <submittedName>
        <fullName evidence="5">Flavin reductase domain protein FMN-binding protein</fullName>
    </submittedName>
</protein>
<proteinExistence type="inferred from homology"/>
<evidence type="ECO:0000313" key="5">
    <source>
        <dbReference type="EMBL" id="VBB40973.1"/>
    </source>
</evidence>
<comment type="cofactor">
    <cofactor evidence="1">
        <name>FMN</name>
        <dbReference type="ChEBI" id="CHEBI:58210"/>
    </cofactor>
</comment>
<dbReference type="Gene3D" id="2.30.110.10">
    <property type="entry name" value="Electron Transport, Fmn-binding Protein, Chain A"/>
    <property type="match status" value="1"/>
</dbReference>
<dbReference type="PANTHER" id="PTHR43567">
    <property type="entry name" value="FLAVOREDOXIN-RELATED-RELATED"/>
    <property type="match status" value="1"/>
</dbReference>
<evidence type="ECO:0000259" key="4">
    <source>
        <dbReference type="SMART" id="SM00903"/>
    </source>
</evidence>
<organism evidence="5">
    <name type="scientific">uncultured Spirochaetota bacterium</name>
    <dbReference type="NCBI Taxonomy" id="460511"/>
    <lineage>
        <taxon>Bacteria</taxon>
        <taxon>Pseudomonadati</taxon>
        <taxon>Spirochaetota</taxon>
        <taxon>environmental samples</taxon>
    </lineage>
</organism>
<dbReference type="EMBL" id="UPXP01000034">
    <property type="protein sequence ID" value="VBB40973.1"/>
    <property type="molecule type" value="Genomic_DNA"/>
</dbReference>
<keyword evidence="2" id="KW-0285">Flavoprotein</keyword>
<dbReference type="GO" id="GO:0010181">
    <property type="term" value="F:FMN binding"/>
    <property type="evidence" value="ECO:0007669"/>
    <property type="project" value="InterPro"/>
</dbReference>
<sequence>MDYESQGYNEVPIGRAYSLQNAGGLVFVCTKGAEGRYDLAPVAWCCPLDYDPVSMFIAVLDTSHKTWADILAGGVFALAFPGSDQKELVERCGSVSGFSVDKYESFSIPSMPGEALDLRIPEGVAGWVECSLVKTIVQDTSGVVFGKALAARAREEWWKERLHYVGDSVYFKPGDRV</sequence>
<feature type="domain" description="Flavin reductase like" evidence="4">
    <location>
        <begin position="18"/>
        <end position="164"/>
    </location>
</feature>
<name>A0A652ZYZ1_9SPIR</name>